<proteinExistence type="predicted"/>
<keyword evidence="3" id="KW-1185">Reference proteome</keyword>
<dbReference type="EMBL" id="LXQA011276944">
    <property type="protein sequence ID" value="MCI91610.1"/>
    <property type="molecule type" value="Genomic_DNA"/>
</dbReference>
<evidence type="ECO:0000313" key="2">
    <source>
        <dbReference type="EMBL" id="MCI91610.1"/>
    </source>
</evidence>
<feature type="non-terminal residue" evidence="2">
    <location>
        <position position="1"/>
    </location>
</feature>
<evidence type="ECO:0000313" key="3">
    <source>
        <dbReference type="Proteomes" id="UP000265520"/>
    </source>
</evidence>
<name>A0A392VYS7_9FABA</name>
<organism evidence="2 3">
    <name type="scientific">Trifolium medium</name>
    <dbReference type="NCBI Taxonomy" id="97028"/>
    <lineage>
        <taxon>Eukaryota</taxon>
        <taxon>Viridiplantae</taxon>
        <taxon>Streptophyta</taxon>
        <taxon>Embryophyta</taxon>
        <taxon>Tracheophyta</taxon>
        <taxon>Spermatophyta</taxon>
        <taxon>Magnoliopsida</taxon>
        <taxon>eudicotyledons</taxon>
        <taxon>Gunneridae</taxon>
        <taxon>Pentapetalae</taxon>
        <taxon>rosids</taxon>
        <taxon>fabids</taxon>
        <taxon>Fabales</taxon>
        <taxon>Fabaceae</taxon>
        <taxon>Papilionoideae</taxon>
        <taxon>50 kb inversion clade</taxon>
        <taxon>NPAAA clade</taxon>
        <taxon>Hologalegina</taxon>
        <taxon>IRL clade</taxon>
        <taxon>Trifolieae</taxon>
        <taxon>Trifolium</taxon>
    </lineage>
</organism>
<sequence>SGSLQYATQIHVSLLPLRTSSSHRRRANHPTFPPPLLTTEPQRHPLLCAAATQYH</sequence>
<comment type="caution">
    <text evidence="2">The sequence shown here is derived from an EMBL/GenBank/DDBJ whole genome shotgun (WGS) entry which is preliminary data.</text>
</comment>
<feature type="region of interest" description="Disordered" evidence="1">
    <location>
        <begin position="17"/>
        <end position="43"/>
    </location>
</feature>
<accession>A0A392VYS7</accession>
<reference evidence="2 3" key="1">
    <citation type="journal article" date="2018" name="Front. Plant Sci.">
        <title>Red Clover (Trifolium pratense) and Zigzag Clover (T. medium) - A Picture of Genomic Similarities and Differences.</title>
        <authorList>
            <person name="Dluhosova J."/>
            <person name="Istvanek J."/>
            <person name="Nedelnik J."/>
            <person name="Repkova J."/>
        </authorList>
    </citation>
    <scope>NUCLEOTIDE SEQUENCE [LARGE SCALE GENOMIC DNA]</scope>
    <source>
        <strain evidence="3">cv. 10/8</strain>
        <tissue evidence="2">Leaf</tissue>
    </source>
</reference>
<protein>
    <submittedName>
        <fullName evidence="2">Uncharacterized protein</fullName>
    </submittedName>
</protein>
<dbReference type="AlphaFoldDB" id="A0A392VYS7"/>
<dbReference type="Proteomes" id="UP000265520">
    <property type="component" value="Unassembled WGS sequence"/>
</dbReference>
<evidence type="ECO:0000256" key="1">
    <source>
        <dbReference type="SAM" id="MobiDB-lite"/>
    </source>
</evidence>